<accession>A0A1P8WQZ1</accession>
<evidence type="ECO:0000256" key="3">
    <source>
        <dbReference type="ARBA" id="ARBA00023082"/>
    </source>
</evidence>
<sequence length="223" mass="25164">MRPILLRSASPRQDQPAKVSVKLVDGKSDMNKKDPAAGPDKLPPDQWVGAYGDYLFRYAVSRLRDQNAAEEVVQETLLAGIRFQSQFAGKGSQRGWLMGILKRKIIDFVRRRDKHARDSKANPNADATDELFKENGFWKKGVATWSAVPDGNLESSELWEIVAECLKHLPDGQADAFVLSVLEEMDSDRICEALEITDTNLWVRLHRARLRLAVCVGSKWNDE</sequence>
<proteinExistence type="inferred from homology"/>
<evidence type="ECO:0000256" key="5">
    <source>
        <dbReference type="ARBA" id="ARBA00023163"/>
    </source>
</evidence>
<reference evidence="9 10" key="1">
    <citation type="journal article" date="2016" name="Front. Microbiol.">
        <title>Fuerstia marisgermanicae gen. nov., sp. nov., an Unusual Member of the Phylum Planctomycetes from the German Wadden Sea.</title>
        <authorList>
            <person name="Kohn T."/>
            <person name="Heuer A."/>
            <person name="Jogler M."/>
            <person name="Vollmers J."/>
            <person name="Boedeker C."/>
            <person name="Bunk B."/>
            <person name="Rast P."/>
            <person name="Borchert D."/>
            <person name="Glockner I."/>
            <person name="Freese H.M."/>
            <person name="Klenk H.P."/>
            <person name="Overmann J."/>
            <person name="Kaster A.K."/>
            <person name="Rohde M."/>
            <person name="Wiegand S."/>
            <person name="Jogler C."/>
        </authorList>
    </citation>
    <scope>NUCLEOTIDE SEQUENCE [LARGE SCALE GENOMIC DNA]</scope>
    <source>
        <strain evidence="9 10">NH11</strain>
    </source>
</reference>
<dbReference type="InterPro" id="IPR036388">
    <property type="entry name" value="WH-like_DNA-bd_sf"/>
</dbReference>
<dbReference type="GO" id="GO:0016987">
    <property type="term" value="F:sigma factor activity"/>
    <property type="evidence" value="ECO:0007669"/>
    <property type="project" value="UniProtKB-KW"/>
</dbReference>
<dbReference type="Proteomes" id="UP000187735">
    <property type="component" value="Chromosome"/>
</dbReference>
<dbReference type="KEGG" id="fmr:Fuma_06143"/>
<evidence type="ECO:0000256" key="4">
    <source>
        <dbReference type="ARBA" id="ARBA00023125"/>
    </source>
</evidence>
<dbReference type="Pfam" id="PF04542">
    <property type="entry name" value="Sigma70_r2"/>
    <property type="match status" value="1"/>
</dbReference>
<dbReference type="InterPro" id="IPR007627">
    <property type="entry name" value="RNA_pol_sigma70_r2"/>
</dbReference>
<dbReference type="InterPro" id="IPR014284">
    <property type="entry name" value="RNA_pol_sigma-70_dom"/>
</dbReference>
<feature type="compositionally biased region" description="Basic and acidic residues" evidence="6">
    <location>
        <begin position="24"/>
        <end position="35"/>
    </location>
</feature>
<dbReference type="STRING" id="1891926.Fuma_06143"/>
<dbReference type="GO" id="GO:0006352">
    <property type="term" value="P:DNA-templated transcription initiation"/>
    <property type="evidence" value="ECO:0007669"/>
    <property type="project" value="InterPro"/>
</dbReference>
<evidence type="ECO:0000313" key="9">
    <source>
        <dbReference type="EMBL" id="APZ96474.1"/>
    </source>
</evidence>
<dbReference type="InterPro" id="IPR013324">
    <property type="entry name" value="RNA_pol_sigma_r3/r4-like"/>
</dbReference>
<keyword evidence="5" id="KW-0804">Transcription</keyword>
<feature type="domain" description="RNA polymerase sigma factor 70 region 4 type 2" evidence="8">
    <location>
        <begin position="161"/>
        <end position="212"/>
    </location>
</feature>
<evidence type="ECO:0000259" key="8">
    <source>
        <dbReference type="Pfam" id="PF08281"/>
    </source>
</evidence>
<evidence type="ECO:0000256" key="6">
    <source>
        <dbReference type="SAM" id="MobiDB-lite"/>
    </source>
</evidence>
<evidence type="ECO:0000256" key="2">
    <source>
        <dbReference type="ARBA" id="ARBA00023015"/>
    </source>
</evidence>
<dbReference type="InterPro" id="IPR013249">
    <property type="entry name" value="RNA_pol_sigma70_r4_t2"/>
</dbReference>
<dbReference type="Pfam" id="PF08281">
    <property type="entry name" value="Sigma70_r4_2"/>
    <property type="match status" value="1"/>
</dbReference>
<feature type="domain" description="RNA polymerase sigma-70 region 2" evidence="7">
    <location>
        <begin position="48"/>
        <end position="114"/>
    </location>
</feature>
<keyword evidence="2" id="KW-0805">Transcription regulation</keyword>
<dbReference type="InterPro" id="IPR039425">
    <property type="entry name" value="RNA_pol_sigma-70-like"/>
</dbReference>
<dbReference type="GO" id="GO:0003677">
    <property type="term" value="F:DNA binding"/>
    <property type="evidence" value="ECO:0007669"/>
    <property type="project" value="UniProtKB-KW"/>
</dbReference>
<dbReference type="InterPro" id="IPR013325">
    <property type="entry name" value="RNA_pol_sigma_r2"/>
</dbReference>
<dbReference type="PANTHER" id="PTHR43133">
    <property type="entry name" value="RNA POLYMERASE ECF-TYPE SIGMA FACTO"/>
    <property type="match status" value="1"/>
</dbReference>
<evidence type="ECO:0000313" key="10">
    <source>
        <dbReference type="Proteomes" id="UP000187735"/>
    </source>
</evidence>
<dbReference type="NCBIfam" id="TIGR02937">
    <property type="entry name" value="sigma70-ECF"/>
    <property type="match status" value="1"/>
</dbReference>
<dbReference type="Gene3D" id="1.10.10.10">
    <property type="entry name" value="Winged helix-like DNA-binding domain superfamily/Winged helix DNA-binding domain"/>
    <property type="match status" value="1"/>
</dbReference>
<dbReference type="SUPFAM" id="SSF88946">
    <property type="entry name" value="Sigma2 domain of RNA polymerase sigma factors"/>
    <property type="match status" value="1"/>
</dbReference>
<dbReference type="AlphaFoldDB" id="A0A1P8WQZ1"/>
<name>A0A1P8WQZ1_9PLAN</name>
<protein>
    <submittedName>
        <fullName evidence="9">RNA polymerase sigma factor SigM</fullName>
    </submittedName>
</protein>
<feature type="region of interest" description="Disordered" evidence="6">
    <location>
        <begin position="1"/>
        <end position="44"/>
    </location>
</feature>
<dbReference type="PANTHER" id="PTHR43133:SF8">
    <property type="entry name" value="RNA POLYMERASE SIGMA FACTOR HI_1459-RELATED"/>
    <property type="match status" value="1"/>
</dbReference>
<organism evidence="9 10">
    <name type="scientific">Fuerstiella marisgermanici</name>
    <dbReference type="NCBI Taxonomy" id="1891926"/>
    <lineage>
        <taxon>Bacteria</taxon>
        <taxon>Pseudomonadati</taxon>
        <taxon>Planctomycetota</taxon>
        <taxon>Planctomycetia</taxon>
        <taxon>Planctomycetales</taxon>
        <taxon>Planctomycetaceae</taxon>
        <taxon>Fuerstiella</taxon>
    </lineage>
</organism>
<gene>
    <name evidence="9" type="primary">sigM_2</name>
    <name evidence="9" type="ORF">Fuma_06143</name>
</gene>
<dbReference type="EMBL" id="CP017641">
    <property type="protein sequence ID" value="APZ96474.1"/>
    <property type="molecule type" value="Genomic_DNA"/>
</dbReference>
<keyword evidence="4" id="KW-0238">DNA-binding</keyword>
<dbReference type="SUPFAM" id="SSF88659">
    <property type="entry name" value="Sigma3 and sigma4 domains of RNA polymerase sigma factors"/>
    <property type="match status" value="1"/>
</dbReference>
<comment type="similarity">
    <text evidence="1">Belongs to the sigma-70 factor family. ECF subfamily.</text>
</comment>
<evidence type="ECO:0000256" key="1">
    <source>
        <dbReference type="ARBA" id="ARBA00010641"/>
    </source>
</evidence>
<evidence type="ECO:0000259" key="7">
    <source>
        <dbReference type="Pfam" id="PF04542"/>
    </source>
</evidence>
<keyword evidence="10" id="KW-1185">Reference proteome</keyword>
<dbReference type="Gene3D" id="1.10.1740.10">
    <property type="match status" value="1"/>
</dbReference>
<keyword evidence="3" id="KW-0731">Sigma factor</keyword>